<evidence type="ECO:0000313" key="3">
    <source>
        <dbReference type="Proteomes" id="UP000836841"/>
    </source>
</evidence>
<organism evidence="2 3">
    <name type="scientific">Thlaspi arvense</name>
    <name type="common">Field penny-cress</name>
    <dbReference type="NCBI Taxonomy" id="13288"/>
    <lineage>
        <taxon>Eukaryota</taxon>
        <taxon>Viridiplantae</taxon>
        <taxon>Streptophyta</taxon>
        <taxon>Embryophyta</taxon>
        <taxon>Tracheophyta</taxon>
        <taxon>Spermatophyta</taxon>
        <taxon>Magnoliopsida</taxon>
        <taxon>eudicotyledons</taxon>
        <taxon>Gunneridae</taxon>
        <taxon>Pentapetalae</taxon>
        <taxon>rosids</taxon>
        <taxon>malvids</taxon>
        <taxon>Brassicales</taxon>
        <taxon>Brassicaceae</taxon>
        <taxon>Thlaspideae</taxon>
        <taxon>Thlaspi</taxon>
    </lineage>
</organism>
<dbReference type="EMBL" id="OU466857">
    <property type="protein sequence ID" value="CAH2038568.1"/>
    <property type="molecule type" value="Genomic_DNA"/>
</dbReference>
<evidence type="ECO:0000313" key="2">
    <source>
        <dbReference type="EMBL" id="CAH2038568.1"/>
    </source>
</evidence>
<keyword evidence="1" id="KW-0472">Membrane</keyword>
<dbReference type="PANTHER" id="PTHR36708">
    <property type="entry name" value="SUCCINATE DEHYDROGENASE SUBUNIT 6, MITOCHONDRIAL"/>
    <property type="match status" value="1"/>
</dbReference>
<evidence type="ECO:0000256" key="1">
    <source>
        <dbReference type="SAM" id="Phobius"/>
    </source>
</evidence>
<dbReference type="PANTHER" id="PTHR36708:SF1">
    <property type="entry name" value="SUCCINATE DEHYDROGENASE SUBUNIT 6, MITOCHONDRIAL"/>
    <property type="match status" value="1"/>
</dbReference>
<keyword evidence="3" id="KW-1185">Reference proteome</keyword>
<keyword evidence="1" id="KW-1133">Transmembrane helix</keyword>
<sequence length="124" mass="13894">MGDSSSVSGSYLDGFKGFWSDRFSFLENYTRFTKRDTPLPSWSSSDVDDFIASDPVHGPTVFISLSLSLSIDYLWNSHRALPWVLKTAREAVMFAVTGTVLGAVSTAAIAWKYSRSRRHFLDKT</sequence>
<dbReference type="AlphaFoldDB" id="A0AAU9RDM0"/>
<dbReference type="Proteomes" id="UP000836841">
    <property type="component" value="Chromosome 1"/>
</dbReference>
<feature type="transmembrane region" description="Helical" evidence="1">
    <location>
        <begin position="91"/>
        <end position="111"/>
    </location>
</feature>
<reference evidence="2 3" key="1">
    <citation type="submission" date="2022-03" db="EMBL/GenBank/DDBJ databases">
        <authorList>
            <person name="Nunn A."/>
            <person name="Chopra R."/>
            <person name="Nunn A."/>
            <person name="Contreras Garrido A."/>
        </authorList>
    </citation>
    <scope>NUCLEOTIDE SEQUENCE [LARGE SCALE GENOMIC DNA]</scope>
</reference>
<accession>A0AAU9RDM0</accession>
<dbReference type="InterPro" id="IPR034574">
    <property type="entry name" value="SDH6"/>
</dbReference>
<gene>
    <name evidence="2" type="ORF">TAV2_LOCUS1175</name>
</gene>
<dbReference type="GO" id="GO:0045273">
    <property type="term" value="C:respiratory chain complex II (succinate dehydrogenase)"/>
    <property type="evidence" value="ECO:0007669"/>
    <property type="project" value="InterPro"/>
</dbReference>
<keyword evidence="1" id="KW-0812">Transmembrane</keyword>
<protein>
    <submittedName>
        <fullName evidence="2">Uncharacterized protein</fullName>
    </submittedName>
</protein>
<name>A0AAU9RDM0_THLAR</name>
<proteinExistence type="predicted"/>